<comment type="similarity">
    <text evidence="3">Belongs to the NDC1 family.</text>
</comment>
<reference evidence="15 16" key="1">
    <citation type="journal article" date="2024" name="Commun. Biol.">
        <title>Comparative genomic analysis of thermophilic fungi reveals convergent evolutionary adaptations and gene losses.</title>
        <authorList>
            <person name="Steindorff A.S."/>
            <person name="Aguilar-Pontes M.V."/>
            <person name="Robinson A.J."/>
            <person name="Andreopoulos B."/>
            <person name="LaButti K."/>
            <person name="Kuo A."/>
            <person name="Mondo S."/>
            <person name="Riley R."/>
            <person name="Otillar R."/>
            <person name="Haridas S."/>
            <person name="Lipzen A."/>
            <person name="Grimwood J."/>
            <person name="Schmutz J."/>
            <person name="Clum A."/>
            <person name="Reid I.D."/>
            <person name="Moisan M.C."/>
            <person name="Butler G."/>
            <person name="Nguyen T.T.M."/>
            <person name="Dewar K."/>
            <person name="Conant G."/>
            <person name="Drula E."/>
            <person name="Henrissat B."/>
            <person name="Hansel C."/>
            <person name="Singer S."/>
            <person name="Hutchinson M.I."/>
            <person name="de Vries R.P."/>
            <person name="Natvig D.O."/>
            <person name="Powell A.J."/>
            <person name="Tsang A."/>
            <person name="Grigoriev I.V."/>
        </authorList>
    </citation>
    <scope>NUCLEOTIDE SEQUENCE [LARGE SCALE GENOMIC DNA]</scope>
    <source>
        <strain evidence="15 16">ATCC 22073</strain>
    </source>
</reference>
<evidence type="ECO:0000256" key="10">
    <source>
        <dbReference type="ARBA" id="ARBA00023132"/>
    </source>
</evidence>
<feature type="transmembrane region" description="Helical" evidence="14">
    <location>
        <begin position="23"/>
        <end position="45"/>
    </location>
</feature>
<evidence type="ECO:0000256" key="14">
    <source>
        <dbReference type="SAM" id="Phobius"/>
    </source>
</evidence>
<keyword evidence="11 14" id="KW-0472">Membrane</keyword>
<dbReference type="InterPro" id="IPR019049">
    <property type="entry name" value="Nucleoporin_prot_Ndc1/Nup"/>
</dbReference>
<comment type="caution">
    <text evidence="15">The sequence shown here is derived from an EMBL/GenBank/DDBJ whole genome shotgun (WGS) entry which is preliminary data.</text>
</comment>
<name>A0ABR4D5V9_9PEZI</name>
<evidence type="ECO:0000256" key="4">
    <source>
        <dbReference type="ARBA" id="ARBA00022448"/>
    </source>
</evidence>
<keyword evidence="10" id="KW-0906">Nuclear pore complex</keyword>
<keyword evidence="6" id="KW-0509">mRNA transport</keyword>
<sequence>MAAATVRRSPYKDFLQPALQRRFATASLVVLAIAYVQALFFASWHSYFWSWFPIGPTGFRTFILFFGGILIVILRISQYHPGLRTSNSGFQTFVTFALKWNTLETLFAYTASATLFGFVYLWSLDEDAGFELVTYYAGDRARLNERPLYLLSHLALLGVYEAISHLVQDTDRLRLGIARPQNGGPPGKDDGDPSVQLRRFRERLPKVLVYSIHHSILGILFNTFVYPIFVRRCVWRTTLAFLRPVYNLPRSSNLPSSMPFVSASTVFRAFVSGFLITFAWAAANAAFSLFLAKQPIKNGKPLTSDSKDPNGSLLNGLKNKKPPIKCFAVWELALIARDFPDRRRAIYEDIDRKDGPMWSQVYKICTDILQTLEANVDAYTAPPPQPEPAPAADPAAEEKHRTLHPPRDDDIFQPVPQSKGLRGQAEKAATQTVLAPGQGSPLRPAAQRAVETARQRLVDFQREATGTGDQPGLLRDKALGLLQSPLGWPFRQHYRRRVARAVLGAPYGEPNLYANAAYALGGLAAHSLHEDKYGHVQRDVAALVRTLTALARRLDAFRAELPAHWTDVDAVRECPEADQVRVALRDALRTLVEAFGPYARDLRLTLADMRLAREAAGLVETEKETVEVKGRGR</sequence>
<evidence type="ECO:0000256" key="9">
    <source>
        <dbReference type="ARBA" id="ARBA00023010"/>
    </source>
</evidence>
<dbReference type="PANTHER" id="PTHR13269">
    <property type="entry name" value="NUCLEOPORIN NDC1"/>
    <property type="match status" value="1"/>
</dbReference>
<feature type="transmembrane region" description="Helical" evidence="14">
    <location>
        <begin position="207"/>
        <end position="229"/>
    </location>
</feature>
<proteinExistence type="inferred from homology"/>
<evidence type="ECO:0000256" key="12">
    <source>
        <dbReference type="ARBA" id="ARBA00023242"/>
    </source>
</evidence>
<evidence type="ECO:0000256" key="13">
    <source>
        <dbReference type="SAM" id="MobiDB-lite"/>
    </source>
</evidence>
<evidence type="ECO:0000256" key="6">
    <source>
        <dbReference type="ARBA" id="ARBA00022816"/>
    </source>
</evidence>
<feature type="transmembrane region" description="Helical" evidence="14">
    <location>
        <begin position="106"/>
        <end position="123"/>
    </location>
</feature>
<dbReference type="GeneID" id="98128243"/>
<keyword evidence="5 14" id="KW-0812">Transmembrane</keyword>
<dbReference type="PANTHER" id="PTHR13269:SF6">
    <property type="entry name" value="NUCLEOPORIN NDC1"/>
    <property type="match status" value="1"/>
</dbReference>
<evidence type="ECO:0008006" key="17">
    <source>
        <dbReference type="Google" id="ProtNLM"/>
    </source>
</evidence>
<feature type="transmembrane region" description="Helical" evidence="14">
    <location>
        <begin position="57"/>
        <end position="76"/>
    </location>
</feature>
<comment type="subcellular location">
    <subcellularLocation>
        <location evidence="1">Nucleus membrane</location>
        <topology evidence="1">Multi-pass membrane protein</topology>
    </subcellularLocation>
    <subcellularLocation>
        <location evidence="2">Nucleus</location>
        <location evidence="2">Nuclear pore complex</location>
    </subcellularLocation>
</comment>
<dbReference type="Proteomes" id="UP001600064">
    <property type="component" value="Unassembled WGS sequence"/>
</dbReference>
<keyword evidence="4" id="KW-0813">Transport</keyword>
<dbReference type="Pfam" id="PF09531">
    <property type="entry name" value="Ndc1_Nup"/>
    <property type="match status" value="1"/>
</dbReference>
<keyword evidence="9" id="KW-0811">Translocation</keyword>
<keyword evidence="8 14" id="KW-1133">Transmembrane helix</keyword>
<evidence type="ECO:0000313" key="15">
    <source>
        <dbReference type="EMBL" id="KAL2265743.1"/>
    </source>
</evidence>
<dbReference type="EMBL" id="JAZGUE010000006">
    <property type="protein sequence ID" value="KAL2265743.1"/>
    <property type="molecule type" value="Genomic_DNA"/>
</dbReference>
<accession>A0ABR4D5V9</accession>
<evidence type="ECO:0000256" key="5">
    <source>
        <dbReference type="ARBA" id="ARBA00022692"/>
    </source>
</evidence>
<evidence type="ECO:0000256" key="2">
    <source>
        <dbReference type="ARBA" id="ARBA00004567"/>
    </source>
</evidence>
<feature type="region of interest" description="Disordered" evidence="13">
    <location>
        <begin position="378"/>
        <end position="443"/>
    </location>
</feature>
<feature type="compositionally biased region" description="Pro residues" evidence="13">
    <location>
        <begin position="381"/>
        <end position="391"/>
    </location>
</feature>
<protein>
    <recommendedName>
        <fullName evidence="17">Nucleoporin NDC1</fullName>
    </recommendedName>
</protein>
<keyword evidence="16" id="KW-1185">Reference proteome</keyword>
<evidence type="ECO:0000256" key="7">
    <source>
        <dbReference type="ARBA" id="ARBA00022927"/>
    </source>
</evidence>
<evidence type="ECO:0000256" key="3">
    <source>
        <dbReference type="ARBA" id="ARBA00005760"/>
    </source>
</evidence>
<gene>
    <name evidence="15" type="ORF">VTJ83DRAFT_6843</name>
</gene>
<dbReference type="RefSeq" id="XP_070864470.1">
    <property type="nucleotide sequence ID" value="XM_071013599.1"/>
</dbReference>
<feature type="transmembrane region" description="Helical" evidence="14">
    <location>
        <begin position="266"/>
        <end position="292"/>
    </location>
</feature>
<evidence type="ECO:0000256" key="8">
    <source>
        <dbReference type="ARBA" id="ARBA00022989"/>
    </source>
</evidence>
<keyword evidence="12" id="KW-0539">Nucleus</keyword>
<keyword evidence="7" id="KW-0653">Protein transport</keyword>
<evidence type="ECO:0000313" key="16">
    <source>
        <dbReference type="Proteomes" id="UP001600064"/>
    </source>
</evidence>
<feature type="compositionally biased region" description="Basic and acidic residues" evidence="13">
    <location>
        <begin position="396"/>
        <end position="410"/>
    </location>
</feature>
<evidence type="ECO:0000256" key="11">
    <source>
        <dbReference type="ARBA" id="ARBA00023136"/>
    </source>
</evidence>
<organism evidence="15 16">
    <name type="scientific">Remersonia thermophila</name>
    <dbReference type="NCBI Taxonomy" id="72144"/>
    <lineage>
        <taxon>Eukaryota</taxon>
        <taxon>Fungi</taxon>
        <taxon>Dikarya</taxon>
        <taxon>Ascomycota</taxon>
        <taxon>Pezizomycotina</taxon>
        <taxon>Sordariomycetes</taxon>
        <taxon>Sordariomycetidae</taxon>
        <taxon>Sordariales</taxon>
        <taxon>Sordariales incertae sedis</taxon>
        <taxon>Remersonia</taxon>
    </lineage>
</organism>
<evidence type="ECO:0000256" key="1">
    <source>
        <dbReference type="ARBA" id="ARBA00004232"/>
    </source>
</evidence>